<proteinExistence type="inferred from homology"/>
<dbReference type="PRINTS" id="PR00370">
    <property type="entry name" value="FMOXYGENASE"/>
</dbReference>
<evidence type="ECO:0000256" key="2">
    <source>
        <dbReference type="ARBA" id="ARBA00010139"/>
    </source>
</evidence>
<dbReference type="InterPro" id="IPR036188">
    <property type="entry name" value="FAD/NAD-bd_sf"/>
</dbReference>
<evidence type="ECO:0000256" key="6">
    <source>
        <dbReference type="ARBA" id="ARBA00023002"/>
    </source>
</evidence>
<dbReference type="InterPro" id="IPR000960">
    <property type="entry name" value="Flavin_mOase"/>
</dbReference>
<evidence type="ECO:0000256" key="7">
    <source>
        <dbReference type="SAM" id="MobiDB-lite"/>
    </source>
</evidence>
<organism evidence="8">
    <name type="scientific">Thermogemmatispora argillosa</name>
    <dbReference type="NCBI Taxonomy" id="2045280"/>
    <lineage>
        <taxon>Bacteria</taxon>
        <taxon>Bacillati</taxon>
        <taxon>Chloroflexota</taxon>
        <taxon>Ktedonobacteria</taxon>
        <taxon>Thermogemmatisporales</taxon>
        <taxon>Thermogemmatisporaceae</taxon>
        <taxon>Thermogemmatispora</taxon>
    </lineage>
</organism>
<feature type="region of interest" description="Disordered" evidence="7">
    <location>
        <begin position="1"/>
        <end position="30"/>
    </location>
</feature>
<protein>
    <recommendedName>
        <fullName evidence="9">Monooxygenase</fullName>
    </recommendedName>
</protein>
<dbReference type="SUPFAM" id="SSF51905">
    <property type="entry name" value="FAD/NAD(P)-binding domain"/>
    <property type="match status" value="2"/>
</dbReference>
<evidence type="ECO:0000256" key="1">
    <source>
        <dbReference type="ARBA" id="ARBA00009183"/>
    </source>
</evidence>
<dbReference type="EMBL" id="AP019377">
    <property type="protein sequence ID" value="BBH91880.1"/>
    <property type="molecule type" value="Genomic_DNA"/>
</dbReference>
<keyword evidence="3" id="KW-0285">Flavoprotein</keyword>
<keyword evidence="4" id="KW-0274">FAD</keyword>
<name>A0A455SW33_9CHLR</name>
<sequence>MSRAPSVQPPTAGEAEQSGTGNEPSQRARRQIRAGEGSLTLGPTGPVKGLTGAVQQAVTTKGGTRMASRYCIIGAGYSGLGIARAFQEAGIAFDIFEQNDDVGGNWLNGVYDATHIISSRNSTGYEEYPMPASYPDFPSRQQVLDYLRAYADHYGLRRYIQFRRRVERIEPLDQRGLSGWRVTLDDGRSLEYRGVIVANGHHWDRRYPNYPGSFSGKTLHSKDYKNADDFEGERVLVVGAGNSGCDIAVEAALCKRIKQVAISMRRGYYFLPKTIAGIPVAEMEMPWMPLWLQKLIIKAALALIVGPNSRYGLPKPDHDLFDRHPIVNSQLLYFIRHGLIAPKPDIARLDGKQVHFVDGSSQEFDTIVWATGFNVSFPFLDHGLFTWEHGYPRLVAHLMAPDVANLYIFGLLQPRGGAGPLISRGARLLVELIQCQERLDVPIANLIARWEPPSARYLVGVQETMRSIERLRRRLRRLAPRGSQPGGFSHDQSQPRPASEAAPGYAVPAAGHASQS</sequence>
<evidence type="ECO:0000256" key="5">
    <source>
        <dbReference type="ARBA" id="ARBA00022857"/>
    </source>
</evidence>
<evidence type="ECO:0000313" key="8">
    <source>
        <dbReference type="EMBL" id="BBH91880.1"/>
    </source>
</evidence>
<comment type="similarity">
    <text evidence="2">Belongs to the FAD-binding monooxygenase family.</text>
</comment>
<feature type="region of interest" description="Disordered" evidence="7">
    <location>
        <begin position="479"/>
        <end position="516"/>
    </location>
</feature>
<dbReference type="InterPro" id="IPR020946">
    <property type="entry name" value="Flavin_mOase-like"/>
</dbReference>
<reference evidence="8" key="1">
    <citation type="submission" date="2018-12" db="EMBL/GenBank/DDBJ databases">
        <title>Novel natural products biosynthetic potential of the class Ktedonobacteria.</title>
        <authorList>
            <person name="Zheng Y."/>
            <person name="Saitou A."/>
            <person name="Wang C.M."/>
            <person name="Toyoda A."/>
            <person name="Minakuchi Y."/>
            <person name="Sekiguchi Y."/>
            <person name="Ueda K."/>
            <person name="Takano H."/>
            <person name="Sakai Y."/>
            <person name="Yokota A."/>
            <person name="Yabe S."/>
        </authorList>
    </citation>
    <scope>NUCLEOTIDE SEQUENCE</scope>
    <source>
        <strain evidence="8">A3-2</strain>
    </source>
</reference>
<dbReference type="Gene3D" id="3.50.50.60">
    <property type="entry name" value="FAD/NAD(P)-binding domain"/>
    <property type="match status" value="1"/>
</dbReference>
<dbReference type="InterPro" id="IPR050346">
    <property type="entry name" value="FMO-like"/>
</dbReference>
<evidence type="ECO:0000256" key="3">
    <source>
        <dbReference type="ARBA" id="ARBA00022630"/>
    </source>
</evidence>
<dbReference type="GO" id="GO:0004499">
    <property type="term" value="F:N,N-dimethylaniline monooxygenase activity"/>
    <property type="evidence" value="ECO:0007669"/>
    <property type="project" value="InterPro"/>
</dbReference>
<evidence type="ECO:0008006" key="9">
    <source>
        <dbReference type="Google" id="ProtNLM"/>
    </source>
</evidence>
<keyword evidence="6" id="KW-0560">Oxidoreductase</keyword>
<keyword evidence="5" id="KW-0521">NADP</keyword>
<dbReference type="Pfam" id="PF00743">
    <property type="entry name" value="FMO-like"/>
    <property type="match status" value="1"/>
</dbReference>
<accession>A0A455SW33</accession>
<dbReference type="PANTHER" id="PTHR23023">
    <property type="entry name" value="DIMETHYLANILINE MONOOXYGENASE"/>
    <property type="match status" value="1"/>
</dbReference>
<gene>
    <name evidence="8" type="ORF">KTA_00790</name>
</gene>
<evidence type="ECO:0000256" key="4">
    <source>
        <dbReference type="ARBA" id="ARBA00022827"/>
    </source>
</evidence>
<dbReference type="GO" id="GO:0050661">
    <property type="term" value="F:NADP binding"/>
    <property type="evidence" value="ECO:0007669"/>
    <property type="project" value="InterPro"/>
</dbReference>
<dbReference type="AlphaFoldDB" id="A0A455SW33"/>
<comment type="similarity">
    <text evidence="1">Belongs to the FMO family.</text>
</comment>
<dbReference type="GO" id="GO:0050660">
    <property type="term" value="F:flavin adenine dinucleotide binding"/>
    <property type="evidence" value="ECO:0007669"/>
    <property type="project" value="InterPro"/>
</dbReference>